<dbReference type="InterPro" id="IPR015424">
    <property type="entry name" value="PyrdxlP-dep_Trfase"/>
</dbReference>
<proteinExistence type="inferred from homology"/>
<reference evidence="8 9" key="1">
    <citation type="submission" date="2014-12" db="EMBL/GenBank/DDBJ databases">
        <title>Genome assembly of Enhygromyxa salina DSM 15201.</title>
        <authorList>
            <person name="Sharma G."/>
            <person name="Subramanian S."/>
        </authorList>
    </citation>
    <scope>NUCLEOTIDE SEQUENCE [LARGE SCALE GENOMIC DNA]</scope>
    <source>
        <strain evidence="8 9">DSM 15201</strain>
    </source>
</reference>
<dbReference type="RefSeq" id="WP_052548793.1">
    <property type="nucleotide sequence ID" value="NZ_JMCC02000030.1"/>
</dbReference>
<evidence type="ECO:0000256" key="3">
    <source>
        <dbReference type="ARBA" id="ARBA00022576"/>
    </source>
</evidence>
<dbReference type="PANTHER" id="PTHR46383">
    <property type="entry name" value="ASPARTATE AMINOTRANSFERASE"/>
    <property type="match status" value="1"/>
</dbReference>
<evidence type="ECO:0000256" key="6">
    <source>
        <dbReference type="RuleBase" id="RU000481"/>
    </source>
</evidence>
<keyword evidence="3 6" id="KW-0032">Aminotransferase</keyword>
<evidence type="ECO:0000256" key="1">
    <source>
        <dbReference type="ARBA" id="ARBA00001933"/>
    </source>
</evidence>
<organism evidence="8 9">
    <name type="scientific">Enhygromyxa salina</name>
    <dbReference type="NCBI Taxonomy" id="215803"/>
    <lineage>
        <taxon>Bacteria</taxon>
        <taxon>Pseudomonadati</taxon>
        <taxon>Myxococcota</taxon>
        <taxon>Polyangia</taxon>
        <taxon>Nannocystales</taxon>
        <taxon>Nannocystaceae</taxon>
        <taxon>Enhygromyxa</taxon>
    </lineage>
</organism>
<dbReference type="Pfam" id="PF00155">
    <property type="entry name" value="Aminotran_1_2"/>
    <property type="match status" value="1"/>
</dbReference>
<evidence type="ECO:0000256" key="5">
    <source>
        <dbReference type="ARBA" id="ARBA00022898"/>
    </source>
</evidence>
<name>A0A0C2D5H9_9BACT</name>
<evidence type="ECO:0000259" key="7">
    <source>
        <dbReference type="Pfam" id="PF00155"/>
    </source>
</evidence>
<dbReference type="Gene3D" id="3.90.1150.10">
    <property type="entry name" value="Aspartate Aminotransferase, domain 1"/>
    <property type="match status" value="1"/>
</dbReference>
<dbReference type="InterPro" id="IPR015422">
    <property type="entry name" value="PyrdxlP-dep_Trfase_small"/>
</dbReference>
<dbReference type="CDD" id="cd00609">
    <property type="entry name" value="AAT_like"/>
    <property type="match status" value="1"/>
</dbReference>
<keyword evidence="4 6" id="KW-0808">Transferase</keyword>
<evidence type="ECO:0000256" key="2">
    <source>
        <dbReference type="ARBA" id="ARBA00007441"/>
    </source>
</evidence>
<feature type="domain" description="Aminotransferase class I/classII large" evidence="7">
    <location>
        <begin position="34"/>
        <end position="389"/>
    </location>
</feature>
<comment type="similarity">
    <text evidence="2 6">Belongs to the class-I pyridoxal-phosphate-dependent aminotransferase family.</text>
</comment>
<dbReference type="EMBL" id="JMCC02000030">
    <property type="protein sequence ID" value="KIG16955.1"/>
    <property type="molecule type" value="Genomic_DNA"/>
</dbReference>
<dbReference type="Gene3D" id="3.40.640.10">
    <property type="entry name" value="Type I PLP-dependent aspartate aminotransferase-like (Major domain)"/>
    <property type="match status" value="1"/>
</dbReference>
<dbReference type="InterPro" id="IPR050596">
    <property type="entry name" value="AspAT/PAT-like"/>
</dbReference>
<dbReference type="AlphaFoldDB" id="A0A0C2D5H9"/>
<dbReference type="SUPFAM" id="SSF53383">
    <property type="entry name" value="PLP-dependent transferases"/>
    <property type="match status" value="1"/>
</dbReference>
<dbReference type="GO" id="GO:0008483">
    <property type="term" value="F:transaminase activity"/>
    <property type="evidence" value="ECO:0007669"/>
    <property type="project" value="UniProtKB-KW"/>
</dbReference>
<keyword evidence="5" id="KW-0663">Pyridoxal phosphate</keyword>
<comment type="caution">
    <text evidence="8">The sequence shown here is derived from an EMBL/GenBank/DDBJ whole genome shotgun (WGS) entry which is preliminary data.</text>
</comment>
<comment type="cofactor">
    <cofactor evidence="1 6">
        <name>pyridoxal 5'-phosphate</name>
        <dbReference type="ChEBI" id="CHEBI:597326"/>
    </cofactor>
</comment>
<evidence type="ECO:0000256" key="4">
    <source>
        <dbReference type="ARBA" id="ARBA00022679"/>
    </source>
</evidence>
<dbReference type="InterPro" id="IPR004839">
    <property type="entry name" value="Aminotransferase_I/II_large"/>
</dbReference>
<dbReference type="PANTHER" id="PTHR46383:SF1">
    <property type="entry name" value="ASPARTATE AMINOTRANSFERASE"/>
    <property type="match status" value="1"/>
</dbReference>
<protein>
    <recommendedName>
        <fullName evidence="6">Aminotransferase</fullName>
        <ecNumber evidence="6">2.6.1.-</ecNumber>
    </recommendedName>
</protein>
<evidence type="ECO:0000313" key="9">
    <source>
        <dbReference type="Proteomes" id="UP000031599"/>
    </source>
</evidence>
<dbReference type="InterPro" id="IPR004838">
    <property type="entry name" value="NHTrfase_class1_PyrdxlP-BS"/>
</dbReference>
<gene>
    <name evidence="8" type="ORF">DB30_03939</name>
</gene>
<dbReference type="GO" id="GO:0030170">
    <property type="term" value="F:pyridoxal phosphate binding"/>
    <property type="evidence" value="ECO:0007669"/>
    <property type="project" value="InterPro"/>
</dbReference>
<accession>A0A0C2D5H9</accession>
<dbReference type="PROSITE" id="PS00105">
    <property type="entry name" value="AA_TRANSFER_CLASS_1"/>
    <property type="match status" value="1"/>
</dbReference>
<dbReference type="EC" id="2.6.1.-" evidence="6"/>
<sequence length="398" mass="42935">MSGEPDPRFTDDAVNFEVLRERSFNLRWATLPADVIPLTAADIDFPVAYEIREAVKAWIDRGYFSYGPAEGLPEFRAAAATMLRTHKGIANASAEQVLATNSAAAALETAARFMLTPGDEAIISDPVDFLFQRSVEAAGGTAVRWACDPATGAVDFEQLAKLITPRTRMIGLCNPLNPVGKVWTAAELEQLAKLANAHDLWILSDEIWSDIVYGDARHVAIASDHFGVAGRTVTVTGLSKTFGLAGMRIGLLHASDEAVVEGLLEASGARSTANGAATISQAAAIAAWEQGWDWAQGFLRHLEAQREFAVRRLREIPGIELRAPDGCYVLFPSIRQTGRSSEWIAEHLLERHRVAVVPGAARWFGPGAEGHIRISFATSRAVLEEGLSRVAAGLQALA</sequence>
<evidence type="ECO:0000313" key="8">
    <source>
        <dbReference type="EMBL" id="KIG16955.1"/>
    </source>
</evidence>
<dbReference type="Proteomes" id="UP000031599">
    <property type="component" value="Unassembled WGS sequence"/>
</dbReference>
<dbReference type="GO" id="GO:0006520">
    <property type="term" value="P:amino acid metabolic process"/>
    <property type="evidence" value="ECO:0007669"/>
    <property type="project" value="InterPro"/>
</dbReference>
<dbReference type="InterPro" id="IPR015421">
    <property type="entry name" value="PyrdxlP-dep_Trfase_major"/>
</dbReference>